<evidence type="ECO:0000313" key="11">
    <source>
        <dbReference type="EMBL" id="CAA9421573.1"/>
    </source>
</evidence>
<proteinExistence type="predicted"/>
<feature type="transmembrane region" description="Helical" evidence="9">
    <location>
        <begin position="396"/>
        <end position="414"/>
    </location>
</feature>
<evidence type="ECO:0000256" key="7">
    <source>
        <dbReference type="ARBA" id="ARBA00023136"/>
    </source>
</evidence>
<keyword evidence="5 9" id="KW-0812">Transmembrane</keyword>
<dbReference type="InterPro" id="IPR050297">
    <property type="entry name" value="LipidA_mod_glycosyltrf_83"/>
</dbReference>
<feature type="transmembrane region" description="Helical" evidence="9">
    <location>
        <begin position="117"/>
        <end position="138"/>
    </location>
</feature>
<evidence type="ECO:0000256" key="6">
    <source>
        <dbReference type="ARBA" id="ARBA00022989"/>
    </source>
</evidence>
<dbReference type="AlphaFoldDB" id="A0A6J4PT65"/>
<evidence type="ECO:0000256" key="9">
    <source>
        <dbReference type="SAM" id="Phobius"/>
    </source>
</evidence>
<evidence type="ECO:0000256" key="2">
    <source>
        <dbReference type="ARBA" id="ARBA00022475"/>
    </source>
</evidence>
<dbReference type="Pfam" id="PF13231">
    <property type="entry name" value="PMT_2"/>
    <property type="match status" value="1"/>
</dbReference>
<dbReference type="PANTHER" id="PTHR33908:SF11">
    <property type="entry name" value="MEMBRANE PROTEIN"/>
    <property type="match status" value="1"/>
</dbReference>
<feature type="transmembrane region" description="Helical" evidence="9">
    <location>
        <begin position="368"/>
        <end position="384"/>
    </location>
</feature>
<keyword evidence="2" id="KW-1003">Cell membrane</keyword>
<feature type="transmembrane region" description="Helical" evidence="9">
    <location>
        <begin position="144"/>
        <end position="162"/>
    </location>
</feature>
<evidence type="ECO:0000256" key="8">
    <source>
        <dbReference type="SAM" id="MobiDB-lite"/>
    </source>
</evidence>
<sequence>MLVALYFRSLNLAGWDNRNGLHPDERFIRDTAVRLRVPRSFGDYLTSVCPDPMPSPSNPDAPPEERREPSLESGCSTLNPRNFNWSHRYVYGAFPTTLTRIAAETLIRTREPTPDDILIVGRAMATLFDLLTLLVVFLLARTLYGRNVGLLAAALYACAVMPIQQSHFFTTDNFGVTFVTLALFFGVRMARRGRVSDAVLSGMALGAATACKISLGAAVVVPVVAALVAGFSRWRGRAWGGHRARIYDLAPESRRPHGPRRALVLATALLAAAGLGALAMFRVAEADAFVSPDLWNLRLEPRFVAAIKDIRNYVDGTVDWPPAHQWAGRTPYLYPWRNMVQWGMGVPLGVAAWVGWLAAFWLMLRRRAWLHLVPWLWIAVYWGWQGREFSPFMRYYLPIYPPLIVFAAWALYTAGGRLGRTPLA</sequence>
<evidence type="ECO:0000256" key="3">
    <source>
        <dbReference type="ARBA" id="ARBA00022676"/>
    </source>
</evidence>
<keyword evidence="3" id="KW-0328">Glycosyltransferase</keyword>
<feature type="compositionally biased region" description="Pro residues" evidence="8">
    <location>
        <begin position="51"/>
        <end position="61"/>
    </location>
</feature>
<reference evidence="11" key="1">
    <citation type="submission" date="2020-02" db="EMBL/GenBank/DDBJ databases">
        <authorList>
            <person name="Meier V. D."/>
        </authorList>
    </citation>
    <scope>NUCLEOTIDE SEQUENCE</scope>
    <source>
        <strain evidence="11">AVDCRST_MAG64</strain>
    </source>
</reference>
<organism evidence="11">
    <name type="scientific">uncultured Phycisphaerae bacterium</name>
    <dbReference type="NCBI Taxonomy" id="904963"/>
    <lineage>
        <taxon>Bacteria</taxon>
        <taxon>Pseudomonadati</taxon>
        <taxon>Planctomycetota</taxon>
        <taxon>Phycisphaerae</taxon>
        <taxon>environmental samples</taxon>
    </lineage>
</organism>
<dbReference type="GO" id="GO:0005886">
    <property type="term" value="C:plasma membrane"/>
    <property type="evidence" value="ECO:0007669"/>
    <property type="project" value="UniProtKB-SubCell"/>
</dbReference>
<protein>
    <recommendedName>
        <fullName evidence="10">Glycosyltransferase RgtA/B/C/D-like domain-containing protein</fullName>
    </recommendedName>
</protein>
<dbReference type="InterPro" id="IPR038731">
    <property type="entry name" value="RgtA/B/C-like"/>
</dbReference>
<dbReference type="GO" id="GO:0009103">
    <property type="term" value="P:lipopolysaccharide biosynthetic process"/>
    <property type="evidence" value="ECO:0007669"/>
    <property type="project" value="UniProtKB-ARBA"/>
</dbReference>
<accession>A0A6J4PT65</accession>
<comment type="subcellular location">
    <subcellularLocation>
        <location evidence="1">Cell membrane</location>
        <topology evidence="1">Multi-pass membrane protein</topology>
    </subcellularLocation>
</comment>
<feature type="region of interest" description="Disordered" evidence="8">
    <location>
        <begin position="48"/>
        <end position="73"/>
    </location>
</feature>
<feature type="transmembrane region" description="Helical" evidence="9">
    <location>
        <begin position="174"/>
        <end position="191"/>
    </location>
</feature>
<keyword evidence="4" id="KW-0808">Transferase</keyword>
<feature type="transmembrane region" description="Helical" evidence="9">
    <location>
        <begin position="262"/>
        <end position="284"/>
    </location>
</feature>
<dbReference type="PANTHER" id="PTHR33908">
    <property type="entry name" value="MANNOSYLTRANSFERASE YKCB-RELATED"/>
    <property type="match status" value="1"/>
</dbReference>
<gene>
    <name evidence="11" type="ORF">AVDCRST_MAG64-2895</name>
</gene>
<feature type="domain" description="Glycosyltransferase RgtA/B/C/D-like" evidence="10">
    <location>
        <begin position="122"/>
        <end position="230"/>
    </location>
</feature>
<keyword evidence="6 9" id="KW-1133">Transmembrane helix</keyword>
<dbReference type="EMBL" id="CADCUQ010000661">
    <property type="protein sequence ID" value="CAA9421573.1"/>
    <property type="molecule type" value="Genomic_DNA"/>
</dbReference>
<evidence type="ECO:0000259" key="10">
    <source>
        <dbReference type="Pfam" id="PF13231"/>
    </source>
</evidence>
<feature type="non-terminal residue" evidence="11">
    <location>
        <position position="424"/>
    </location>
</feature>
<evidence type="ECO:0000256" key="1">
    <source>
        <dbReference type="ARBA" id="ARBA00004651"/>
    </source>
</evidence>
<dbReference type="GO" id="GO:0016763">
    <property type="term" value="F:pentosyltransferase activity"/>
    <property type="evidence" value="ECO:0007669"/>
    <property type="project" value="TreeGrafter"/>
</dbReference>
<name>A0A6J4PT65_9BACT</name>
<keyword evidence="7 9" id="KW-0472">Membrane</keyword>
<feature type="transmembrane region" description="Helical" evidence="9">
    <location>
        <begin position="339"/>
        <end position="361"/>
    </location>
</feature>
<evidence type="ECO:0000256" key="4">
    <source>
        <dbReference type="ARBA" id="ARBA00022679"/>
    </source>
</evidence>
<evidence type="ECO:0000256" key="5">
    <source>
        <dbReference type="ARBA" id="ARBA00022692"/>
    </source>
</evidence>